<dbReference type="Pfam" id="PF14375">
    <property type="entry name" value="Cys_rich_CWC"/>
    <property type="match status" value="1"/>
</dbReference>
<name>A0ABV4AEB2_9GAMM</name>
<reference evidence="1 2" key="1">
    <citation type="submission" date="2024-07" db="EMBL/GenBank/DDBJ databases">
        <authorList>
            <person name="Ren Q."/>
        </authorList>
    </citation>
    <scope>NUCLEOTIDE SEQUENCE [LARGE SCALE GENOMIC DNA]</scope>
    <source>
        <strain evidence="1 2">REN37</strain>
    </source>
</reference>
<accession>A0ABV4AEB2</accession>
<dbReference type="RefSeq" id="WP_369456055.1">
    <property type="nucleotide sequence ID" value="NZ_JBGCUO010000001.1"/>
</dbReference>
<sequence>MYGFGSAAGAHCGRKANRLCCAPCYLPDLIVTVPRSAVPSPIQQCPVCGADNQCAPAACGRFEVDCWCRHQPVSASVRATLPAAQRGTACLCPACAKVP</sequence>
<dbReference type="EMBL" id="JBGCUO010000001">
    <property type="protein sequence ID" value="MEY1661184.1"/>
    <property type="molecule type" value="Genomic_DNA"/>
</dbReference>
<organism evidence="1 2">
    <name type="scientific">Isoalcanivorax beigongshangi</name>
    <dbReference type="NCBI Taxonomy" id="3238810"/>
    <lineage>
        <taxon>Bacteria</taxon>
        <taxon>Pseudomonadati</taxon>
        <taxon>Pseudomonadota</taxon>
        <taxon>Gammaproteobacteria</taxon>
        <taxon>Oceanospirillales</taxon>
        <taxon>Alcanivoracaceae</taxon>
        <taxon>Isoalcanivorax</taxon>
    </lineage>
</organism>
<protein>
    <submittedName>
        <fullName evidence="1">Cysteine-rich CWC family protein</fullName>
    </submittedName>
</protein>
<keyword evidence="2" id="KW-1185">Reference proteome</keyword>
<gene>
    <name evidence="1" type="ORF">AB5I84_03375</name>
</gene>
<dbReference type="Proteomes" id="UP001562065">
    <property type="component" value="Unassembled WGS sequence"/>
</dbReference>
<evidence type="ECO:0000313" key="2">
    <source>
        <dbReference type="Proteomes" id="UP001562065"/>
    </source>
</evidence>
<comment type="caution">
    <text evidence="1">The sequence shown here is derived from an EMBL/GenBank/DDBJ whole genome shotgun (WGS) entry which is preliminary data.</text>
</comment>
<proteinExistence type="predicted"/>
<dbReference type="InterPro" id="IPR032720">
    <property type="entry name" value="Cys_rich_CWC"/>
</dbReference>
<evidence type="ECO:0000313" key="1">
    <source>
        <dbReference type="EMBL" id="MEY1661184.1"/>
    </source>
</evidence>